<dbReference type="AlphaFoldDB" id="A0A518C889"/>
<name>A0A518C889_9BACT</name>
<evidence type="ECO:0000313" key="2">
    <source>
        <dbReference type="EMBL" id="QDU75446.1"/>
    </source>
</evidence>
<keyword evidence="3" id="KW-1185">Reference proteome</keyword>
<organism evidence="2 3">
    <name type="scientific">Bremerella volcania</name>
    <dbReference type="NCBI Taxonomy" id="2527984"/>
    <lineage>
        <taxon>Bacteria</taxon>
        <taxon>Pseudomonadati</taxon>
        <taxon>Planctomycetota</taxon>
        <taxon>Planctomycetia</taxon>
        <taxon>Pirellulales</taxon>
        <taxon>Pirellulaceae</taxon>
        <taxon>Bremerella</taxon>
    </lineage>
</organism>
<evidence type="ECO:0000313" key="3">
    <source>
        <dbReference type="Proteomes" id="UP000318626"/>
    </source>
</evidence>
<dbReference type="KEGG" id="bvo:Pan97_24780"/>
<sequence>MICITKPTSPKNTMPSYQIPQKAYDMAINVPTEIANDDDIDPKVRLMAVKEIRATIDHSHEIELINLQRKALENSGKTSPVIVVEDEAFFENDAHAQADRANEEDSGQRHPGPGDPSA</sequence>
<protein>
    <submittedName>
        <fullName evidence="2">Uncharacterized protein</fullName>
    </submittedName>
</protein>
<feature type="compositionally biased region" description="Basic and acidic residues" evidence="1">
    <location>
        <begin position="92"/>
        <end position="108"/>
    </location>
</feature>
<proteinExistence type="predicted"/>
<accession>A0A518C889</accession>
<dbReference type="EMBL" id="CP036289">
    <property type="protein sequence ID" value="QDU75446.1"/>
    <property type="molecule type" value="Genomic_DNA"/>
</dbReference>
<dbReference type="Proteomes" id="UP000318626">
    <property type="component" value="Chromosome"/>
</dbReference>
<feature type="region of interest" description="Disordered" evidence="1">
    <location>
        <begin position="90"/>
        <end position="118"/>
    </location>
</feature>
<dbReference type="OrthoDB" id="9950662at2"/>
<dbReference type="RefSeq" id="WP_144972834.1">
    <property type="nucleotide sequence ID" value="NZ_CP036289.1"/>
</dbReference>
<evidence type="ECO:0000256" key="1">
    <source>
        <dbReference type="SAM" id="MobiDB-lite"/>
    </source>
</evidence>
<reference evidence="3" key="1">
    <citation type="submission" date="2019-02" db="EMBL/GenBank/DDBJ databases">
        <title>Deep-cultivation of Planctomycetes and their phenomic and genomic characterization uncovers novel biology.</title>
        <authorList>
            <person name="Wiegand S."/>
            <person name="Jogler M."/>
            <person name="Boedeker C."/>
            <person name="Pinto D."/>
            <person name="Vollmers J."/>
            <person name="Rivas-Marin E."/>
            <person name="Kohn T."/>
            <person name="Peeters S.H."/>
            <person name="Heuer A."/>
            <person name="Rast P."/>
            <person name="Oberbeckmann S."/>
            <person name="Bunk B."/>
            <person name="Jeske O."/>
            <person name="Meyerdierks A."/>
            <person name="Storesund J.E."/>
            <person name="Kallscheuer N."/>
            <person name="Luecker S."/>
            <person name="Lage O.M."/>
            <person name="Pohl T."/>
            <person name="Merkel B.J."/>
            <person name="Hornburger P."/>
            <person name="Mueller R.-W."/>
            <person name="Bruemmer F."/>
            <person name="Labrenz M."/>
            <person name="Spormann A.M."/>
            <person name="Op den Camp H."/>
            <person name="Overmann J."/>
            <person name="Amann R."/>
            <person name="Jetten M.S.M."/>
            <person name="Mascher T."/>
            <person name="Medema M.H."/>
            <person name="Devos D.P."/>
            <person name="Kaster A.-K."/>
            <person name="Ovreas L."/>
            <person name="Rohde M."/>
            <person name="Galperin M.Y."/>
            <person name="Jogler C."/>
        </authorList>
    </citation>
    <scope>NUCLEOTIDE SEQUENCE [LARGE SCALE GENOMIC DNA]</scope>
    <source>
        <strain evidence="3">Pan97</strain>
    </source>
</reference>
<gene>
    <name evidence="2" type="ORF">Pan97_24780</name>
</gene>